<keyword evidence="1" id="KW-0479">Metal-binding</keyword>
<evidence type="ECO:0000256" key="6">
    <source>
        <dbReference type="ARBA" id="ARBA00023163"/>
    </source>
</evidence>
<dbReference type="AlphaFoldDB" id="A0A2I0BDU2"/>
<dbReference type="PROSITE" id="PS50157">
    <property type="entry name" value="ZINC_FINGER_C2H2_2"/>
    <property type="match status" value="2"/>
</dbReference>
<keyword evidence="5" id="KW-0805">Transcription regulation</keyword>
<dbReference type="InterPro" id="IPR036236">
    <property type="entry name" value="Znf_C2H2_sf"/>
</dbReference>
<keyword evidence="2" id="KW-0677">Repeat</keyword>
<dbReference type="Pfam" id="PF13912">
    <property type="entry name" value="zf-C2H2_6"/>
    <property type="match status" value="2"/>
</dbReference>
<evidence type="ECO:0000256" key="5">
    <source>
        <dbReference type="ARBA" id="ARBA00023015"/>
    </source>
</evidence>
<dbReference type="GO" id="GO:0005634">
    <property type="term" value="C:nucleus"/>
    <property type="evidence" value="ECO:0007669"/>
    <property type="project" value="TreeGrafter"/>
</dbReference>
<dbReference type="PANTHER" id="PTHR45988">
    <property type="entry name" value="C2H2 TYPE ZINC FINGER TRANSCRIPTION FACTOR FAMILY-RELATED"/>
    <property type="match status" value="1"/>
</dbReference>
<name>A0A2I0BDU2_9ASPA</name>
<dbReference type="Proteomes" id="UP000236161">
    <property type="component" value="Unassembled WGS sequence"/>
</dbReference>
<feature type="region of interest" description="Disordered" evidence="8">
    <location>
        <begin position="1"/>
        <end position="33"/>
    </location>
</feature>
<organism evidence="10 11">
    <name type="scientific">Apostasia shenzhenica</name>
    <dbReference type="NCBI Taxonomy" id="1088818"/>
    <lineage>
        <taxon>Eukaryota</taxon>
        <taxon>Viridiplantae</taxon>
        <taxon>Streptophyta</taxon>
        <taxon>Embryophyta</taxon>
        <taxon>Tracheophyta</taxon>
        <taxon>Spermatophyta</taxon>
        <taxon>Magnoliopsida</taxon>
        <taxon>Liliopsida</taxon>
        <taxon>Asparagales</taxon>
        <taxon>Orchidaceae</taxon>
        <taxon>Apostasioideae</taxon>
        <taxon>Apostasia</taxon>
    </lineage>
</organism>
<keyword evidence="3 7" id="KW-0863">Zinc-finger</keyword>
<dbReference type="EMBL" id="KZ451888">
    <property type="protein sequence ID" value="PKA65936.1"/>
    <property type="molecule type" value="Genomic_DNA"/>
</dbReference>
<feature type="domain" description="C2H2-type" evidence="9">
    <location>
        <begin position="138"/>
        <end position="160"/>
    </location>
</feature>
<dbReference type="GO" id="GO:0003700">
    <property type="term" value="F:DNA-binding transcription factor activity"/>
    <property type="evidence" value="ECO:0007669"/>
    <property type="project" value="InterPro"/>
</dbReference>
<keyword evidence="6" id="KW-0804">Transcription</keyword>
<proteinExistence type="predicted"/>
<dbReference type="GO" id="GO:0008270">
    <property type="term" value="F:zinc ion binding"/>
    <property type="evidence" value="ECO:0007669"/>
    <property type="project" value="UniProtKB-KW"/>
</dbReference>
<evidence type="ECO:0000256" key="7">
    <source>
        <dbReference type="PROSITE-ProRule" id="PRU00042"/>
    </source>
</evidence>
<keyword evidence="11" id="KW-1185">Reference proteome</keyword>
<evidence type="ECO:0000259" key="9">
    <source>
        <dbReference type="PROSITE" id="PS50157"/>
    </source>
</evidence>
<gene>
    <name evidence="10" type="primary">ZAT10</name>
    <name evidence="10" type="ORF">AXF42_Ash010345</name>
</gene>
<evidence type="ECO:0000313" key="10">
    <source>
        <dbReference type="EMBL" id="PKA65936.1"/>
    </source>
</evidence>
<evidence type="ECO:0000256" key="3">
    <source>
        <dbReference type="ARBA" id="ARBA00022771"/>
    </source>
</evidence>
<evidence type="ECO:0000256" key="1">
    <source>
        <dbReference type="ARBA" id="ARBA00022723"/>
    </source>
</evidence>
<dbReference type="SMART" id="SM00355">
    <property type="entry name" value="ZnF_C2H2"/>
    <property type="match status" value="2"/>
</dbReference>
<evidence type="ECO:0000256" key="2">
    <source>
        <dbReference type="ARBA" id="ARBA00022737"/>
    </source>
</evidence>
<dbReference type="GO" id="GO:0000976">
    <property type="term" value="F:transcription cis-regulatory region binding"/>
    <property type="evidence" value="ECO:0007669"/>
    <property type="project" value="TreeGrafter"/>
</dbReference>
<dbReference type="InterPro" id="IPR044653">
    <property type="entry name" value="AZF1/2/3-like"/>
</dbReference>
<dbReference type="PANTHER" id="PTHR45988:SF1">
    <property type="entry name" value="ZINC FINGER PROTEIN AZF2"/>
    <property type="match status" value="1"/>
</dbReference>
<evidence type="ECO:0000256" key="4">
    <source>
        <dbReference type="ARBA" id="ARBA00022833"/>
    </source>
</evidence>
<protein>
    <submittedName>
        <fullName evidence="10">Zinc finger protein ZAT10</fullName>
    </submittedName>
</protein>
<accession>A0A2I0BDU2</accession>
<dbReference type="PROSITE" id="PS00028">
    <property type="entry name" value="ZINC_FINGER_C2H2_1"/>
    <property type="match status" value="2"/>
</dbReference>
<evidence type="ECO:0000256" key="8">
    <source>
        <dbReference type="SAM" id="MobiDB-lite"/>
    </source>
</evidence>
<evidence type="ECO:0000313" key="11">
    <source>
        <dbReference type="Proteomes" id="UP000236161"/>
    </source>
</evidence>
<dbReference type="OrthoDB" id="40579at2759"/>
<dbReference type="InterPro" id="IPR013087">
    <property type="entry name" value="Znf_C2H2_type"/>
</dbReference>
<sequence>MAMEAFRPAASETSSEESLRPMDGWTKRKRSKRHPRFFDHQPTEEEYLAFCLLMLARDGSAAAAAASGDRVPAPPSLDHKCSVCGKAFPSYQALGGHKASHRKPILGSAGGVAVGDDRLSAGSPAASSSSSTAGGRVHQCQICLKTFPTGQALGGHKRCHYDGTIGSAAGAGFSASAAASASSEAAIAGARGFDLNLPAAPDQFALEIVRRCWMPEEEDEVQSPLPLKKPCLSITA</sequence>
<dbReference type="Gene3D" id="3.30.160.60">
    <property type="entry name" value="Classic Zinc Finger"/>
    <property type="match status" value="1"/>
</dbReference>
<dbReference type="SUPFAM" id="SSF57667">
    <property type="entry name" value="beta-beta-alpha zinc fingers"/>
    <property type="match status" value="1"/>
</dbReference>
<feature type="domain" description="C2H2-type" evidence="9">
    <location>
        <begin position="79"/>
        <end position="101"/>
    </location>
</feature>
<reference evidence="10 11" key="1">
    <citation type="journal article" date="2017" name="Nature">
        <title>The Apostasia genome and the evolution of orchids.</title>
        <authorList>
            <person name="Zhang G.Q."/>
            <person name="Liu K.W."/>
            <person name="Li Z."/>
            <person name="Lohaus R."/>
            <person name="Hsiao Y.Y."/>
            <person name="Niu S.C."/>
            <person name="Wang J.Y."/>
            <person name="Lin Y.C."/>
            <person name="Xu Q."/>
            <person name="Chen L.J."/>
            <person name="Yoshida K."/>
            <person name="Fujiwara S."/>
            <person name="Wang Z.W."/>
            <person name="Zhang Y.Q."/>
            <person name="Mitsuda N."/>
            <person name="Wang M."/>
            <person name="Liu G.H."/>
            <person name="Pecoraro L."/>
            <person name="Huang H.X."/>
            <person name="Xiao X.J."/>
            <person name="Lin M."/>
            <person name="Wu X.Y."/>
            <person name="Wu W.L."/>
            <person name="Chen Y.Y."/>
            <person name="Chang S.B."/>
            <person name="Sakamoto S."/>
            <person name="Ohme-Takagi M."/>
            <person name="Yagi M."/>
            <person name="Zeng S.J."/>
            <person name="Shen C.Y."/>
            <person name="Yeh C.M."/>
            <person name="Luo Y.B."/>
            <person name="Tsai W.C."/>
            <person name="Van de Peer Y."/>
            <person name="Liu Z.J."/>
        </authorList>
    </citation>
    <scope>NUCLEOTIDE SEQUENCE [LARGE SCALE GENOMIC DNA]</scope>
    <source>
        <strain evidence="11">cv. Shenzhen</strain>
        <tissue evidence="10">Stem</tissue>
    </source>
</reference>
<keyword evidence="4" id="KW-0862">Zinc</keyword>
<dbReference type="STRING" id="1088818.A0A2I0BDU2"/>